<evidence type="ECO:0000313" key="3">
    <source>
        <dbReference type="Proteomes" id="UP001500929"/>
    </source>
</evidence>
<comment type="caution">
    <text evidence="2">The sequence shown here is derived from an EMBL/GenBank/DDBJ whole genome shotgun (WGS) entry which is preliminary data.</text>
</comment>
<dbReference type="EMBL" id="BAAAQY010000008">
    <property type="protein sequence ID" value="GAA2241436.1"/>
    <property type="molecule type" value="Genomic_DNA"/>
</dbReference>
<dbReference type="Gene3D" id="3.40.50.150">
    <property type="entry name" value="Vaccinia Virus protein VP39"/>
    <property type="match status" value="1"/>
</dbReference>
<dbReference type="NCBIfam" id="NF037959">
    <property type="entry name" value="MFS_SpdSyn"/>
    <property type="match status" value="1"/>
</dbReference>
<dbReference type="SUPFAM" id="SSF53335">
    <property type="entry name" value="S-adenosyl-L-methionine-dependent methyltransferases"/>
    <property type="match status" value="1"/>
</dbReference>
<organism evidence="2 3">
    <name type="scientific">Herbiconiux moechotypicola</name>
    <dbReference type="NCBI Taxonomy" id="637393"/>
    <lineage>
        <taxon>Bacteria</taxon>
        <taxon>Bacillati</taxon>
        <taxon>Actinomycetota</taxon>
        <taxon>Actinomycetes</taxon>
        <taxon>Micrococcales</taxon>
        <taxon>Microbacteriaceae</taxon>
        <taxon>Herbiconiux</taxon>
    </lineage>
</organism>
<reference evidence="2 3" key="1">
    <citation type="journal article" date="2019" name="Int. J. Syst. Evol. Microbiol.">
        <title>The Global Catalogue of Microorganisms (GCM) 10K type strain sequencing project: providing services to taxonomists for standard genome sequencing and annotation.</title>
        <authorList>
            <consortium name="The Broad Institute Genomics Platform"/>
            <consortium name="The Broad Institute Genome Sequencing Center for Infectious Disease"/>
            <person name="Wu L."/>
            <person name="Ma J."/>
        </authorList>
    </citation>
    <scope>NUCLEOTIDE SEQUENCE [LARGE SCALE GENOMIC DNA]</scope>
    <source>
        <strain evidence="2 3">JCM 16117</strain>
    </source>
</reference>
<dbReference type="PANTHER" id="PTHR43317:SF1">
    <property type="entry name" value="THERMOSPERMINE SYNTHASE ACAULIS5"/>
    <property type="match status" value="1"/>
</dbReference>
<protein>
    <submittedName>
        <fullName evidence="2">Fused MFS/spermidine synthase</fullName>
    </submittedName>
</protein>
<dbReference type="Proteomes" id="UP001500929">
    <property type="component" value="Unassembled WGS sequence"/>
</dbReference>
<gene>
    <name evidence="2" type="ORF">GCM10009851_28530</name>
</gene>
<name>A0ABN3DTK4_9MICO</name>
<dbReference type="PANTHER" id="PTHR43317">
    <property type="entry name" value="THERMOSPERMINE SYNTHASE ACAULIS5"/>
    <property type="match status" value="1"/>
</dbReference>
<accession>A0ABN3DTK4</accession>
<dbReference type="InterPro" id="IPR029063">
    <property type="entry name" value="SAM-dependent_MTases_sf"/>
</dbReference>
<evidence type="ECO:0000256" key="1">
    <source>
        <dbReference type="ARBA" id="ARBA00023115"/>
    </source>
</evidence>
<proteinExistence type="predicted"/>
<keyword evidence="3" id="KW-1185">Reference proteome</keyword>
<keyword evidence="1" id="KW-0620">Polyamine biosynthesis</keyword>
<evidence type="ECO:0000313" key="2">
    <source>
        <dbReference type="EMBL" id="GAA2241436.1"/>
    </source>
</evidence>
<sequence length="306" mass="32468">MARERDRRRAPTEHPSTRLANGMLATVEPDRFRDGASVLIVDGTPQSHVDLDDPGYLAFEYVRRIGHGIDLVAEEGEPITAVHLGGGAFTLPRYVEATRPGSRQQVVEIDGELVAFVREQLPLPRGASIRVRHGDAREVLAKLPPGLHGAVDVVVVDVFSGARTPAHVTSVEFYELVAGLLSPRGLVAVNVADGAGLAFARSQAATLRQVFGEVAIVADPQMLKARRFGNVVAFAAPSGPSSALPRLLDRLPRLVASDPVPAKVVAGAELVQFVAGAPVATDATAVPSPTPARTVFAVSRRESDER</sequence>